<feature type="compositionally biased region" description="Basic residues" evidence="1">
    <location>
        <begin position="30"/>
        <end position="47"/>
    </location>
</feature>
<evidence type="ECO:0000256" key="1">
    <source>
        <dbReference type="SAM" id="MobiDB-lite"/>
    </source>
</evidence>
<keyword evidence="3" id="KW-1185">Reference proteome</keyword>
<dbReference type="Proteomes" id="UP001430953">
    <property type="component" value="Unassembled WGS sequence"/>
</dbReference>
<accession>A0AAW2GAH7</accession>
<sequence>MNLGEPTPDGIAKNAWDAGRREEREEASCRRRNARRGSTRTHSRTRIRANETERDESSGRSRAVRERFSDLVVVLRRSRRTPWRKHYATRRGAADTGRAAPAPAARAVPIGPRRLHGVRPSRPPLLRRLPPSLAARPGPRISWARPDASLRATASTPPASTPHLITRTFSSRSYLAP</sequence>
<feature type="region of interest" description="Disordered" evidence="1">
    <location>
        <begin position="1"/>
        <end position="64"/>
    </location>
</feature>
<evidence type="ECO:0000313" key="3">
    <source>
        <dbReference type="Proteomes" id="UP001430953"/>
    </source>
</evidence>
<feature type="compositionally biased region" description="Low complexity" evidence="1">
    <location>
        <begin position="90"/>
        <end position="112"/>
    </location>
</feature>
<feature type="compositionally biased region" description="Low complexity" evidence="1">
    <location>
        <begin position="124"/>
        <end position="140"/>
    </location>
</feature>
<reference evidence="2 3" key="1">
    <citation type="submission" date="2023-03" db="EMBL/GenBank/DDBJ databases">
        <title>High recombination rates correlate with genetic variation in Cardiocondyla obscurior ants.</title>
        <authorList>
            <person name="Errbii M."/>
        </authorList>
    </citation>
    <scope>NUCLEOTIDE SEQUENCE [LARGE SCALE GENOMIC DNA]</scope>
    <source>
        <strain evidence="2">Alpha-2009</strain>
        <tissue evidence="2">Whole body</tissue>
    </source>
</reference>
<name>A0AAW2GAH7_9HYME</name>
<dbReference type="EMBL" id="JADYXP020000005">
    <property type="protein sequence ID" value="KAL0124226.1"/>
    <property type="molecule type" value="Genomic_DNA"/>
</dbReference>
<feature type="compositionally biased region" description="Basic and acidic residues" evidence="1">
    <location>
        <begin position="18"/>
        <end position="29"/>
    </location>
</feature>
<protein>
    <submittedName>
        <fullName evidence="2">Uncharacterized protein</fullName>
    </submittedName>
</protein>
<comment type="caution">
    <text evidence="2">The sequence shown here is derived from an EMBL/GenBank/DDBJ whole genome shotgun (WGS) entry which is preliminary data.</text>
</comment>
<feature type="region of interest" description="Disordered" evidence="1">
    <location>
        <begin position="83"/>
        <end position="164"/>
    </location>
</feature>
<organism evidence="2 3">
    <name type="scientific">Cardiocondyla obscurior</name>
    <dbReference type="NCBI Taxonomy" id="286306"/>
    <lineage>
        <taxon>Eukaryota</taxon>
        <taxon>Metazoa</taxon>
        <taxon>Ecdysozoa</taxon>
        <taxon>Arthropoda</taxon>
        <taxon>Hexapoda</taxon>
        <taxon>Insecta</taxon>
        <taxon>Pterygota</taxon>
        <taxon>Neoptera</taxon>
        <taxon>Endopterygota</taxon>
        <taxon>Hymenoptera</taxon>
        <taxon>Apocrita</taxon>
        <taxon>Aculeata</taxon>
        <taxon>Formicoidea</taxon>
        <taxon>Formicidae</taxon>
        <taxon>Myrmicinae</taxon>
        <taxon>Cardiocondyla</taxon>
    </lineage>
</organism>
<feature type="compositionally biased region" description="Basic and acidic residues" evidence="1">
    <location>
        <begin position="48"/>
        <end position="64"/>
    </location>
</feature>
<evidence type="ECO:0000313" key="2">
    <source>
        <dbReference type="EMBL" id="KAL0124226.1"/>
    </source>
</evidence>
<gene>
    <name evidence="2" type="ORF">PUN28_006221</name>
</gene>
<proteinExistence type="predicted"/>
<dbReference type="AlphaFoldDB" id="A0AAW2GAH7"/>